<dbReference type="RefSeq" id="WP_002510041.1">
    <property type="nucleotide sequence ID" value="NZ_AP019698.1"/>
</dbReference>
<sequence>MKKLLYSMLVLLILISGCSNNNTSNERSNHQADKKTIKIGYLPITHAANLMMTKKVLESRSNGNYNLELVRFNNWPDLMDALNSGRIDGASTLIELAMKSKQKGSPIKAAALGHHEGNVIMGQKGKSVEDLHNHNNYSFAIPHRYSTHYLLLEEMRKQLKLDHNTFDYHEMAPAEMPAALNENRIAGYSVAEPFGALGEKLGKGHTLKHGSEIIPDAYCCALVLREDLINNQHDVAQQFMTDYKKAGYQMTDKSKSVDVMSKHFKQDDKVLAQSAEWTSYGDLTIEEDGYQKITELVQEHKLFTAPSYKSFVDSSLYKEG</sequence>
<accession>A0A380C0S7</accession>
<evidence type="ECO:0000256" key="6">
    <source>
        <dbReference type="SAM" id="SignalP"/>
    </source>
</evidence>
<keyword evidence="2" id="KW-0813">Transport</keyword>
<feature type="signal peptide" evidence="6">
    <location>
        <begin position="1"/>
        <end position="21"/>
    </location>
</feature>
<dbReference type="SUPFAM" id="SSF53850">
    <property type="entry name" value="Periplasmic binding protein-like II"/>
    <property type="match status" value="1"/>
</dbReference>
<dbReference type="Pfam" id="PF13379">
    <property type="entry name" value="NMT1_2"/>
    <property type="match status" value="1"/>
</dbReference>
<dbReference type="EMBL" id="BKAV01000012">
    <property type="protein sequence ID" value="GEQ00352.1"/>
    <property type="molecule type" value="Genomic_DNA"/>
</dbReference>
<keyword evidence="8" id="KW-0378">Hydrolase</keyword>
<dbReference type="PROSITE" id="PS51257">
    <property type="entry name" value="PROKAR_LIPOPROTEIN"/>
    <property type="match status" value="1"/>
</dbReference>
<protein>
    <submittedName>
        <fullName evidence="8">Nitrate/sulfonate/bicarbinate ABC transporter periplasmic protein</fullName>
        <ecNumber evidence="8">3.6.3.-</ecNumber>
    </submittedName>
</protein>
<evidence type="ECO:0000313" key="10">
    <source>
        <dbReference type="Proteomes" id="UP000321598"/>
    </source>
</evidence>
<evidence type="ECO:0000256" key="4">
    <source>
        <dbReference type="ARBA" id="ARBA00022519"/>
    </source>
</evidence>
<gene>
    <name evidence="8" type="primary">cmpC</name>
    <name evidence="8" type="ORF">NCTC12413_00529</name>
    <name evidence="7" type="ORF">SAR03_13890</name>
</gene>
<dbReference type="OrthoDB" id="570524at2"/>
<dbReference type="Gene3D" id="3.40.190.10">
    <property type="entry name" value="Periplasmic binding protein-like II"/>
    <property type="match status" value="2"/>
</dbReference>
<dbReference type="STRING" id="1212545.SARL_06564"/>
<dbReference type="EC" id="3.6.3.-" evidence="8"/>
<dbReference type="CDD" id="cd13553">
    <property type="entry name" value="PBP2_NrtA_CpmA_like"/>
    <property type="match status" value="1"/>
</dbReference>
<dbReference type="Proteomes" id="UP000254956">
    <property type="component" value="Unassembled WGS sequence"/>
</dbReference>
<dbReference type="PANTHER" id="PTHR30024:SF43">
    <property type="entry name" value="BLL4572 PROTEIN"/>
    <property type="match status" value="1"/>
</dbReference>
<evidence type="ECO:0000313" key="9">
    <source>
        <dbReference type="Proteomes" id="UP000254956"/>
    </source>
</evidence>
<keyword evidence="3" id="KW-1003">Cell membrane</keyword>
<keyword evidence="5" id="KW-0472">Membrane</keyword>
<dbReference type="EMBL" id="UGZE01000001">
    <property type="protein sequence ID" value="SUJ10815.1"/>
    <property type="molecule type" value="Genomic_DNA"/>
</dbReference>
<evidence type="ECO:0000313" key="8">
    <source>
        <dbReference type="EMBL" id="SUJ10815.1"/>
    </source>
</evidence>
<feature type="chain" id="PRO_5039062995" evidence="6">
    <location>
        <begin position="22"/>
        <end position="320"/>
    </location>
</feature>
<dbReference type="GO" id="GO:0005886">
    <property type="term" value="C:plasma membrane"/>
    <property type="evidence" value="ECO:0007669"/>
    <property type="project" value="UniProtKB-SubCell"/>
</dbReference>
<keyword evidence="10" id="KW-1185">Reference proteome</keyword>
<name>A0A380C0S7_9STAP</name>
<evidence type="ECO:0000313" key="7">
    <source>
        <dbReference type="EMBL" id="GEQ00352.1"/>
    </source>
</evidence>
<evidence type="ECO:0000256" key="2">
    <source>
        <dbReference type="ARBA" id="ARBA00022448"/>
    </source>
</evidence>
<dbReference type="AlphaFoldDB" id="A0A380C0S7"/>
<reference evidence="8 9" key="1">
    <citation type="submission" date="2018-06" db="EMBL/GenBank/DDBJ databases">
        <authorList>
            <consortium name="Pathogen Informatics"/>
            <person name="Doyle S."/>
        </authorList>
    </citation>
    <scope>NUCLEOTIDE SEQUENCE [LARGE SCALE GENOMIC DNA]</scope>
    <source>
        <strain evidence="8 9">NCTC12413</strain>
    </source>
</reference>
<evidence type="ECO:0000256" key="1">
    <source>
        <dbReference type="ARBA" id="ARBA00004533"/>
    </source>
</evidence>
<dbReference type="PANTHER" id="PTHR30024">
    <property type="entry name" value="ALIPHATIC SULFONATES-BINDING PROTEIN-RELATED"/>
    <property type="match status" value="1"/>
</dbReference>
<evidence type="ECO:0000256" key="3">
    <source>
        <dbReference type="ARBA" id="ARBA00022475"/>
    </source>
</evidence>
<dbReference type="GO" id="GO:0016787">
    <property type="term" value="F:hydrolase activity"/>
    <property type="evidence" value="ECO:0007669"/>
    <property type="project" value="UniProtKB-KW"/>
</dbReference>
<proteinExistence type="predicted"/>
<evidence type="ECO:0000256" key="5">
    <source>
        <dbReference type="ARBA" id="ARBA00023136"/>
    </source>
</evidence>
<organism evidence="8 9">
    <name type="scientific">Staphylococcus arlettae</name>
    <dbReference type="NCBI Taxonomy" id="29378"/>
    <lineage>
        <taxon>Bacteria</taxon>
        <taxon>Bacillati</taxon>
        <taxon>Bacillota</taxon>
        <taxon>Bacilli</taxon>
        <taxon>Bacillales</taxon>
        <taxon>Staphylococcaceae</taxon>
        <taxon>Staphylococcus</taxon>
    </lineage>
</organism>
<keyword evidence="6" id="KW-0732">Signal</keyword>
<dbReference type="Proteomes" id="UP000321598">
    <property type="component" value="Unassembled WGS sequence"/>
</dbReference>
<keyword evidence="4" id="KW-0997">Cell inner membrane</keyword>
<dbReference type="InterPro" id="IPR044527">
    <property type="entry name" value="NrtA/CpmA_ABC-bd_dom"/>
</dbReference>
<reference evidence="7 10" key="2">
    <citation type="submission" date="2019-07" db="EMBL/GenBank/DDBJ databases">
        <title>Whole genome shotgun sequence of Staphylococcus arlettae NBRC 109765.</title>
        <authorList>
            <person name="Hosoyama A."/>
            <person name="Uohara A."/>
            <person name="Ohji S."/>
            <person name="Ichikawa N."/>
        </authorList>
    </citation>
    <scope>NUCLEOTIDE SEQUENCE [LARGE SCALE GENOMIC DNA]</scope>
    <source>
        <strain evidence="7 10">NBRC 109765</strain>
    </source>
</reference>
<comment type="subcellular location">
    <subcellularLocation>
        <location evidence="1">Cell inner membrane</location>
    </subcellularLocation>
</comment>